<gene>
    <name evidence="2" type="ORF">LX64_01841</name>
</gene>
<keyword evidence="1" id="KW-0732">Signal</keyword>
<dbReference type="EMBL" id="QLLL01000003">
    <property type="protein sequence ID" value="RAJ06714.1"/>
    <property type="molecule type" value="Genomic_DNA"/>
</dbReference>
<comment type="caution">
    <text evidence="2">The sequence shown here is derived from an EMBL/GenBank/DDBJ whole genome shotgun (WGS) entry which is preliminary data.</text>
</comment>
<feature type="signal peptide" evidence="1">
    <location>
        <begin position="1"/>
        <end position="19"/>
    </location>
</feature>
<evidence type="ECO:0000313" key="3">
    <source>
        <dbReference type="Proteomes" id="UP000249547"/>
    </source>
</evidence>
<protein>
    <submittedName>
        <fullName evidence="2">Uncharacterized protein</fullName>
    </submittedName>
</protein>
<accession>A0A327QSV0</accession>
<dbReference type="RefSeq" id="WP_111597311.1">
    <property type="nucleotide sequence ID" value="NZ_QLLL01000003.1"/>
</dbReference>
<evidence type="ECO:0000256" key="1">
    <source>
        <dbReference type="SAM" id="SignalP"/>
    </source>
</evidence>
<sequence>MKYKLLFIIWMLLSANLNAQVPVDKLENSKFKSIHFTLEERKSDIILQDSLNLLNKQYHDVVINNFLSKYRADISTHISALNVINIQRGKLIFNSYDEYGYELGFVVNNFLIDNLSFESFAHIRKDKNYKIGVFIYYDFPGSIFGITFVEICNNKYYLIYSITAEDKIRLPGRPIYNDLVPG</sequence>
<name>A0A327QSV0_9BACT</name>
<keyword evidence="3" id="KW-1185">Reference proteome</keyword>
<proteinExistence type="predicted"/>
<feature type="chain" id="PRO_5016290940" evidence="1">
    <location>
        <begin position="20"/>
        <end position="182"/>
    </location>
</feature>
<reference evidence="2 3" key="1">
    <citation type="submission" date="2018-06" db="EMBL/GenBank/DDBJ databases">
        <title>Genomic Encyclopedia of Archaeal and Bacterial Type Strains, Phase II (KMG-II): from individual species to whole genera.</title>
        <authorList>
            <person name="Goeker M."/>
        </authorList>
    </citation>
    <scope>NUCLEOTIDE SEQUENCE [LARGE SCALE GENOMIC DNA]</scope>
    <source>
        <strain evidence="2 3">DSM 23857</strain>
    </source>
</reference>
<dbReference type="Proteomes" id="UP000249547">
    <property type="component" value="Unassembled WGS sequence"/>
</dbReference>
<dbReference type="AlphaFoldDB" id="A0A327QSV0"/>
<evidence type="ECO:0000313" key="2">
    <source>
        <dbReference type="EMBL" id="RAJ06714.1"/>
    </source>
</evidence>
<organism evidence="2 3">
    <name type="scientific">Chitinophaga skermanii</name>
    <dbReference type="NCBI Taxonomy" id="331697"/>
    <lineage>
        <taxon>Bacteria</taxon>
        <taxon>Pseudomonadati</taxon>
        <taxon>Bacteroidota</taxon>
        <taxon>Chitinophagia</taxon>
        <taxon>Chitinophagales</taxon>
        <taxon>Chitinophagaceae</taxon>
        <taxon>Chitinophaga</taxon>
    </lineage>
</organism>